<dbReference type="EMBL" id="RCZK01000009">
    <property type="protein sequence ID" value="TPG10914.1"/>
    <property type="molecule type" value="Genomic_DNA"/>
</dbReference>
<keyword evidence="1" id="KW-0472">Membrane</keyword>
<proteinExistence type="predicted"/>
<name>A0A502CE66_9SPHN</name>
<organism evidence="2 3">
    <name type="scientific">Sphingomonas oligophenolica</name>
    <dbReference type="NCBI Taxonomy" id="301154"/>
    <lineage>
        <taxon>Bacteria</taxon>
        <taxon>Pseudomonadati</taxon>
        <taxon>Pseudomonadota</taxon>
        <taxon>Alphaproteobacteria</taxon>
        <taxon>Sphingomonadales</taxon>
        <taxon>Sphingomonadaceae</taxon>
        <taxon>Sphingomonas</taxon>
    </lineage>
</organism>
<keyword evidence="3" id="KW-1185">Reference proteome</keyword>
<feature type="transmembrane region" description="Helical" evidence="1">
    <location>
        <begin position="109"/>
        <end position="130"/>
    </location>
</feature>
<feature type="transmembrane region" description="Helical" evidence="1">
    <location>
        <begin position="40"/>
        <end position="65"/>
    </location>
</feature>
<comment type="caution">
    <text evidence="2">The sequence shown here is derived from an EMBL/GenBank/DDBJ whole genome shotgun (WGS) entry which is preliminary data.</text>
</comment>
<dbReference type="OrthoDB" id="119964at2"/>
<feature type="transmembrane region" description="Helical" evidence="1">
    <location>
        <begin position="77"/>
        <end position="97"/>
    </location>
</feature>
<dbReference type="AlphaFoldDB" id="A0A502CE66"/>
<gene>
    <name evidence="2" type="ORF">EAH84_11560</name>
</gene>
<dbReference type="RefSeq" id="WP_140872123.1">
    <property type="nucleotide sequence ID" value="NZ_RCZK01000009.1"/>
</dbReference>
<evidence type="ECO:0000313" key="2">
    <source>
        <dbReference type="EMBL" id="TPG10914.1"/>
    </source>
</evidence>
<accession>A0A502CE66</accession>
<reference evidence="2 3" key="1">
    <citation type="journal article" date="2019" name="Environ. Microbiol.">
        <title>Species interactions and distinct microbial communities in high Arctic permafrost affected cryosols are associated with the CH4 and CO2 gas fluxes.</title>
        <authorList>
            <person name="Altshuler I."/>
            <person name="Hamel J."/>
            <person name="Turney S."/>
            <person name="Magnuson E."/>
            <person name="Levesque R."/>
            <person name="Greer C."/>
            <person name="Whyte L.G."/>
        </authorList>
    </citation>
    <scope>NUCLEOTIDE SEQUENCE [LARGE SCALE GENOMIC DNA]</scope>
    <source>
        <strain evidence="2 3">S5.1</strain>
    </source>
</reference>
<keyword evidence="1" id="KW-1133">Transmembrane helix</keyword>
<protein>
    <submittedName>
        <fullName evidence="2">Uncharacterized protein</fullName>
    </submittedName>
</protein>
<dbReference type="Proteomes" id="UP000318413">
    <property type="component" value="Unassembled WGS sequence"/>
</dbReference>
<keyword evidence="1" id="KW-0812">Transmembrane</keyword>
<evidence type="ECO:0000313" key="3">
    <source>
        <dbReference type="Proteomes" id="UP000318413"/>
    </source>
</evidence>
<sequence>MAMSVAIRRYNRNVLGLSAIYAGALVGAELVFVRGHPTGVIAYLIAILPALPIIGIFAAIGRYLVDERDEYLRMLMIRQSLVASAFALTCATVWGFLESFGLVAHIEAFYVAVLWFGGLGLGSCVNYFTLGRRQ</sequence>
<evidence type="ECO:0000256" key="1">
    <source>
        <dbReference type="SAM" id="Phobius"/>
    </source>
</evidence>